<comment type="similarity">
    <text evidence="4 12">Belongs to the PAL/histidase family.</text>
</comment>
<evidence type="ECO:0000256" key="2">
    <source>
        <dbReference type="ARBA" id="ARBA00004496"/>
    </source>
</evidence>
<dbReference type="PROSITE" id="PS00488">
    <property type="entry name" value="PAL_HISTIDASE"/>
    <property type="match status" value="1"/>
</dbReference>
<comment type="catalytic activity">
    <reaction evidence="11 13">
        <text>L-phenylalanine = (E)-cinnamate + NH4(+)</text>
        <dbReference type="Rhea" id="RHEA:21384"/>
        <dbReference type="ChEBI" id="CHEBI:15669"/>
        <dbReference type="ChEBI" id="CHEBI:28938"/>
        <dbReference type="ChEBI" id="CHEBI:58095"/>
        <dbReference type="EC" id="4.3.1.24"/>
    </reaction>
</comment>
<dbReference type="NCBIfam" id="TIGR01226">
    <property type="entry name" value="phe_am_lyase"/>
    <property type="match status" value="1"/>
</dbReference>
<dbReference type="GO" id="GO:0006559">
    <property type="term" value="P:L-phenylalanine catabolic process"/>
    <property type="evidence" value="ECO:0007669"/>
    <property type="project" value="UniProtKB-KW"/>
</dbReference>
<evidence type="ECO:0000256" key="5">
    <source>
        <dbReference type="ARBA" id="ARBA00011881"/>
    </source>
</evidence>
<dbReference type="InterPro" id="IPR024083">
    <property type="entry name" value="Fumarase/histidase_N"/>
</dbReference>
<comment type="subcellular location">
    <subcellularLocation>
        <location evidence="2 13">Cytoplasm</location>
    </subcellularLocation>
</comment>
<dbReference type="FunFam" id="1.10.275.10:FF:000009">
    <property type="entry name" value="Phenylalanine ammonia-lyase"/>
    <property type="match status" value="1"/>
</dbReference>
<dbReference type="UniPathway" id="UPA00713">
    <property type="reaction ID" value="UER00725"/>
</dbReference>
<evidence type="ECO:0000256" key="11">
    <source>
        <dbReference type="ARBA" id="ARBA00023537"/>
    </source>
</evidence>
<dbReference type="Gene3D" id="1.10.274.20">
    <property type="entry name" value="Phenylalanine ammonia-lyase 1, domain 3"/>
    <property type="match status" value="1"/>
</dbReference>
<name>A0A438H2G8_VITVI</name>
<evidence type="ECO:0000256" key="12">
    <source>
        <dbReference type="RuleBase" id="RU003954"/>
    </source>
</evidence>
<dbReference type="InterPro" id="IPR001106">
    <property type="entry name" value="Aromatic_Lyase"/>
</dbReference>
<dbReference type="InterPro" id="IPR022313">
    <property type="entry name" value="Phe/His_NH3-lyase_AS"/>
</dbReference>
<keyword evidence="10 12" id="KW-0456">Lyase</keyword>
<dbReference type="InterPro" id="IPR023144">
    <property type="entry name" value="Phe_NH3-lyase_shielding_dom_sf"/>
</dbReference>
<comment type="pathway">
    <text evidence="3 13">Phenylpropanoid metabolism; trans-cinnamate biosynthesis; trans-cinnamate from L-phenylalanine: step 1/1.</text>
</comment>
<comment type="function">
    <text evidence="1">This is a key enzyme of plant metabolism catalyzing the first reaction in the biosynthesis from L-phenylalanine of a wide variety of natural products based on the phenylpropane skeleton.</text>
</comment>
<comment type="caution">
    <text evidence="14">The sequence shown here is derived from an EMBL/GenBank/DDBJ whole genome shotgun (WGS) entry which is preliminary data.</text>
</comment>
<gene>
    <name evidence="14" type="primary">PAL_22</name>
    <name evidence="14" type="ORF">CK203_048442</name>
</gene>
<dbReference type="SUPFAM" id="SSF48557">
    <property type="entry name" value="L-aspartase-like"/>
    <property type="match status" value="1"/>
</dbReference>
<dbReference type="InterPro" id="IPR005922">
    <property type="entry name" value="Phe_NH3-lyase"/>
</dbReference>
<evidence type="ECO:0000256" key="13">
    <source>
        <dbReference type="RuleBase" id="RU003955"/>
    </source>
</evidence>
<dbReference type="GO" id="GO:0005737">
    <property type="term" value="C:cytoplasm"/>
    <property type="evidence" value="ECO:0007669"/>
    <property type="project" value="UniProtKB-SubCell"/>
</dbReference>
<dbReference type="CDD" id="cd00332">
    <property type="entry name" value="PAL-HAL"/>
    <property type="match status" value="1"/>
</dbReference>
<dbReference type="Gene3D" id="1.10.275.10">
    <property type="entry name" value="Fumarase/aspartase (N-terminal domain)"/>
    <property type="match status" value="1"/>
</dbReference>
<comment type="subunit">
    <text evidence="5">Homotetramer.</text>
</comment>
<dbReference type="InterPro" id="IPR008948">
    <property type="entry name" value="L-Aspartase-like"/>
</dbReference>
<dbReference type="Pfam" id="PF00221">
    <property type="entry name" value="Lyase_aromatic"/>
    <property type="match status" value="1"/>
</dbReference>
<dbReference type="EMBL" id="QGNW01000292">
    <property type="protein sequence ID" value="RVW78685.1"/>
    <property type="molecule type" value="Genomic_DNA"/>
</dbReference>
<dbReference type="FunFam" id="1.20.200.10:FF:000009">
    <property type="entry name" value="Phenylalanine ammonia-lyase"/>
    <property type="match status" value="1"/>
</dbReference>
<dbReference type="PANTHER" id="PTHR10362">
    <property type="entry name" value="HISTIDINE AMMONIA-LYASE"/>
    <property type="match status" value="1"/>
</dbReference>
<evidence type="ECO:0000256" key="4">
    <source>
        <dbReference type="ARBA" id="ARBA00007238"/>
    </source>
</evidence>
<reference evidence="14 15" key="1">
    <citation type="journal article" date="2018" name="PLoS Genet.">
        <title>Population sequencing reveals clonal diversity and ancestral inbreeding in the grapevine cultivar Chardonnay.</title>
        <authorList>
            <person name="Roach M.J."/>
            <person name="Johnson D.L."/>
            <person name="Bohlmann J."/>
            <person name="van Vuuren H.J."/>
            <person name="Jones S.J."/>
            <person name="Pretorius I.S."/>
            <person name="Schmidt S.A."/>
            <person name="Borneman A.R."/>
        </authorList>
    </citation>
    <scope>NUCLEOTIDE SEQUENCE [LARGE SCALE GENOMIC DNA]</scope>
    <source>
        <strain evidence="15">cv. Chardonnay</strain>
        <tissue evidence="14">Leaf</tissue>
    </source>
</reference>
<proteinExistence type="inferred from homology"/>
<accession>A0A438H2G8</accession>
<evidence type="ECO:0000256" key="3">
    <source>
        <dbReference type="ARBA" id="ARBA00005138"/>
    </source>
</evidence>
<dbReference type="GO" id="GO:0009800">
    <property type="term" value="P:cinnamic acid biosynthetic process"/>
    <property type="evidence" value="ECO:0007669"/>
    <property type="project" value="UniProtKB-UniPathway"/>
</dbReference>
<sequence>MDATNCHGSNKVESFCVSDPLNWGMAAETLKGSHLDEVKRMVAEYRKPVVRLGGETLTISQVAAIAGREGDVSVELSETARAGVNASSEWVMESMSKGTDSYGVTTGFGATSHRRTKQGGALQKELIRFLNAGIFGNGTESCHTLPHSATRAAMLVRINTLLQGYSGIRFEILEAITKLLNHNITPCLPLRGTVTASGDLVPLSYIAGLLTGRPNSKAVGPSGEVVNAEEAFKMAGIESGFFELQPKEGLALVNGTAVGSGLASMVLFETNVLAVLSEVLSAIFAEVMQGKPEFTDHLTHKLKHHPGQIEAAAIMEHILDGSSYVKEAKKLHEMDPLQKPKQDRYALRTSPQWLGPQIEVIRASTKSIEREINSVNDNPLIDVSRNKALHGGNFQGTPIGVSMDNTRLAIAAIGKLMFAQFSELVNDFYNNGLPSNLSGSRNPSLDYGFKGAEIAMASYCSELQFLANPVTNHVESAEQHNQDVNSLGLISSRKTAEAVDILKLMSTTYLVALCQAIDLRHLEENLKSTVKKTVSHVAKKTLTTGANGELHPSRFCEKDLLKVKVRQVLVEHALNNGENEKNGSTSIFQKIVAFEEELKAVLPKEVESARGGVESGNPSIPNRIKECRSYPLYKFVREELRTGLLTGERVRSPGEDFDNVFTAMCEGKIIDPLLDCLSSWNGAPLPIC</sequence>
<evidence type="ECO:0000313" key="15">
    <source>
        <dbReference type="Proteomes" id="UP000288805"/>
    </source>
</evidence>
<dbReference type="Proteomes" id="UP000288805">
    <property type="component" value="Unassembled WGS sequence"/>
</dbReference>
<evidence type="ECO:0000256" key="9">
    <source>
        <dbReference type="ARBA" id="ARBA00023232"/>
    </source>
</evidence>
<evidence type="ECO:0000256" key="8">
    <source>
        <dbReference type="ARBA" id="ARBA00023051"/>
    </source>
</evidence>
<dbReference type="GO" id="GO:0045548">
    <property type="term" value="F:phenylalanine ammonia-lyase activity"/>
    <property type="evidence" value="ECO:0007669"/>
    <property type="project" value="UniProtKB-EC"/>
</dbReference>
<keyword evidence="8 13" id="KW-0587">Phenylpropanoid metabolism</keyword>
<evidence type="ECO:0000256" key="6">
    <source>
        <dbReference type="ARBA" id="ARBA00012139"/>
    </source>
</evidence>
<protein>
    <recommendedName>
        <fullName evidence="6 13">Phenylalanine ammonia-lyase</fullName>
        <ecNumber evidence="6 13">4.3.1.24</ecNumber>
    </recommendedName>
</protein>
<evidence type="ECO:0000256" key="1">
    <source>
        <dbReference type="ARBA" id="ARBA00002235"/>
    </source>
</evidence>
<evidence type="ECO:0000313" key="14">
    <source>
        <dbReference type="EMBL" id="RVW78685.1"/>
    </source>
</evidence>
<dbReference type="AlphaFoldDB" id="A0A438H2G8"/>
<keyword evidence="7" id="KW-0963">Cytoplasm</keyword>
<evidence type="ECO:0000256" key="7">
    <source>
        <dbReference type="ARBA" id="ARBA00022490"/>
    </source>
</evidence>
<evidence type="ECO:0000256" key="10">
    <source>
        <dbReference type="ARBA" id="ARBA00023239"/>
    </source>
</evidence>
<dbReference type="Gene3D" id="1.20.200.10">
    <property type="entry name" value="Fumarase/aspartase (Central domain)"/>
    <property type="match status" value="1"/>
</dbReference>
<organism evidence="14 15">
    <name type="scientific">Vitis vinifera</name>
    <name type="common">Grape</name>
    <dbReference type="NCBI Taxonomy" id="29760"/>
    <lineage>
        <taxon>Eukaryota</taxon>
        <taxon>Viridiplantae</taxon>
        <taxon>Streptophyta</taxon>
        <taxon>Embryophyta</taxon>
        <taxon>Tracheophyta</taxon>
        <taxon>Spermatophyta</taxon>
        <taxon>Magnoliopsida</taxon>
        <taxon>eudicotyledons</taxon>
        <taxon>Gunneridae</taxon>
        <taxon>Pentapetalae</taxon>
        <taxon>rosids</taxon>
        <taxon>Vitales</taxon>
        <taxon>Vitaceae</taxon>
        <taxon>Viteae</taxon>
        <taxon>Vitis</taxon>
    </lineage>
</organism>
<keyword evidence="9" id="KW-0585">Phenylalanine catabolism</keyword>
<dbReference type="EC" id="4.3.1.24" evidence="6 13"/>